<reference evidence="2 3" key="1">
    <citation type="submission" date="2016-08" db="EMBL/GenBank/DDBJ databases">
        <title>Draft genome sequence of Candidatus Piscirickettsia litoralis, from seawater.</title>
        <authorList>
            <person name="Wan X."/>
            <person name="Lee A.J."/>
            <person name="Hou S."/>
            <person name="Donachie S.P."/>
        </authorList>
    </citation>
    <scope>NUCLEOTIDE SEQUENCE [LARGE SCALE GENOMIC DNA]</scope>
    <source>
        <strain evidence="2 3">Y2</strain>
    </source>
</reference>
<organism evidence="2 3">
    <name type="scientific">Piscirickettsia litoralis</name>
    <dbReference type="NCBI Taxonomy" id="1891921"/>
    <lineage>
        <taxon>Bacteria</taxon>
        <taxon>Pseudomonadati</taxon>
        <taxon>Pseudomonadota</taxon>
        <taxon>Gammaproteobacteria</taxon>
        <taxon>Thiotrichales</taxon>
        <taxon>Piscirickettsiaceae</taxon>
        <taxon>Piscirickettsia</taxon>
    </lineage>
</organism>
<keyword evidence="3" id="KW-1185">Reference proteome</keyword>
<evidence type="ECO:0000256" key="1">
    <source>
        <dbReference type="SAM" id="SignalP"/>
    </source>
</evidence>
<feature type="signal peptide" evidence="1">
    <location>
        <begin position="1"/>
        <end position="26"/>
    </location>
</feature>
<dbReference type="Proteomes" id="UP000094329">
    <property type="component" value="Unassembled WGS sequence"/>
</dbReference>
<name>A0ABX3A2Z3_9GAMM</name>
<accession>A0ABX3A2Z3</accession>
<gene>
    <name evidence="2" type="ORF">BGC07_00570</name>
</gene>
<dbReference type="RefSeq" id="WP_069311552.1">
    <property type="nucleotide sequence ID" value="NZ_MDTU01000001.1"/>
</dbReference>
<dbReference type="EMBL" id="MDTU01000001">
    <property type="protein sequence ID" value="ODN41750.1"/>
    <property type="molecule type" value="Genomic_DNA"/>
</dbReference>
<sequence>MDKSMIKLLPVLAVAVCFSAASLSYADEAGFIDEAPAMEAQQQEHQYHSQHQKDMMNEQGAFYS</sequence>
<proteinExistence type="predicted"/>
<protein>
    <submittedName>
        <fullName evidence="2">Uncharacterized protein</fullName>
    </submittedName>
</protein>
<feature type="chain" id="PRO_5046757929" evidence="1">
    <location>
        <begin position="27"/>
        <end position="64"/>
    </location>
</feature>
<evidence type="ECO:0000313" key="3">
    <source>
        <dbReference type="Proteomes" id="UP000094329"/>
    </source>
</evidence>
<evidence type="ECO:0000313" key="2">
    <source>
        <dbReference type="EMBL" id="ODN41750.1"/>
    </source>
</evidence>
<keyword evidence="1" id="KW-0732">Signal</keyword>
<comment type="caution">
    <text evidence="2">The sequence shown here is derived from an EMBL/GenBank/DDBJ whole genome shotgun (WGS) entry which is preliminary data.</text>
</comment>